<dbReference type="AlphaFoldDB" id="A0A7W9BQJ1"/>
<accession>A0A7W9BQJ1</accession>
<evidence type="ECO:0000313" key="3">
    <source>
        <dbReference type="EMBL" id="MBB5728279.1"/>
    </source>
</evidence>
<reference evidence="3 4" key="1">
    <citation type="submission" date="2020-08" db="EMBL/GenBank/DDBJ databases">
        <title>Genomic Encyclopedia of Type Strains, Phase IV (KMG-IV): sequencing the most valuable type-strain genomes for metagenomic binning, comparative biology and taxonomic classification.</title>
        <authorList>
            <person name="Goeker M."/>
        </authorList>
    </citation>
    <scope>NUCLEOTIDE SEQUENCE [LARGE SCALE GENOMIC DNA]</scope>
    <source>
        <strain evidence="3 4">DSM 103336</strain>
    </source>
</reference>
<dbReference type="OrthoDB" id="9760250at2"/>
<sequence>MANRFLAEPDPTTAWAKAALEGKLFTAGELVKHAAERHLRDIRDGERRGIYWRPEEAAHALEFLPSVFQVTDGPSAGRPFYPLEWHTFVVGSLFGWRNDANRWRFRTGWLETGKGQAKSPLMGAIGVYIMGWCDIARAQCYAIGEDKKTANVLFRDAAAMCRATIPDHDEGESLEALGEVVIRGELENAWKIEHPDSGSFFMPIASGESKSGPRPNFVAGDEIHELTDENVLQTWKRGIDKVAGNALMLLGTNTPATSQHVGTAWSEMYQAIAKGEARDDSAFAFVARVDKADRETVFENEKCWQKSLPALGETFPITNIRETVASALLRPSTKSSVKRLYFGIDTASADFWIDEEKWSAVQGPVDEKVMRNRFCRLALDLSQKNDLTALSAAWEPIGDEPIAVKSWYWTTKDGLRERADNDKAPYIDWVEDGYLVATPGSTIDYTFVAMQVAKLMAEQNVQELVVDPAFISGFMDACAEVGLEVWLYGGPDKPIGRGLKIVAHAQGKRVMFEDRQLCMPHSITRTEDAILDQRILIDNSPVTYSCAANAAIDVDGQGNRAFDKKRSRGRIDGMVTTAMAVGAATASVKPKKKSVYESRGVRRV</sequence>
<dbReference type="Pfam" id="PF03354">
    <property type="entry name" value="TerL_ATPase"/>
    <property type="match status" value="1"/>
</dbReference>
<name>A0A7W9BQJ1_9SPHN</name>
<dbReference type="PANTHER" id="PTHR41287">
    <property type="match status" value="1"/>
</dbReference>
<evidence type="ECO:0000313" key="4">
    <source>
        <dbReference type="Proteomes" id="UP000546701"/>
    </source>
</evidence>
<evidence type="ECO:0000259" key="2">
    <source>
        <dbReference type="Pfam" id="PF20441"/>
    </source>
</evidence>
<keyword evidence="4" id="KW-1185">Reference proteome</keyword>
<gene>
    <name evidence="3" type="ORF">FHS99_000749</name>
</gene>
<dbReference type="RefSeq" id="WP_157177304.1">
    <property type="nucleotide sequence ID" value="NZ_BMJP01000001.1"/>
</dbReference>
<dbReference type="InterPro" id="IPR046461">
    <property type="entry name" value="TerL_ATPase"/>
</dbReference>
<evidence type="ECO:0000259" key="1">
    <source>
        <dbReference type="Pfam" id="PF03354"/>
    </source>
</evidence>
<dbReference type="InterPro" id="IPR046462">
    <property type="entry name" value="TerL_nuclease"/>
</dbReference>
<protein>
    <submittedName>
        <fullName evidence="3">Phage terminase large subunit-like protein</fullName>
    </submittedName>
</protein>
<dbReference type="InterPro" id="IPR005021">
    <property type="entry name" value="Terminase_largesu-like"/>
</dbReference>
<dbReference type="GO" id="GO:0004519">
    <property type="term" value="F:endonuclease activity"/>
    <property type="evidence" value="ECO:0007669"/>
    <property type="project" value="InterPro"/>
</dbReference>
<organism evidence="3 4">
    <name type="scientific">Sphingomonas prati</name>
    <dbReference type="NCBI Taxonomy" id="1843237"/>
    <lineage>
        <taxon>Bacteria</taxon>
        <taxon>Pseudomonadati</taxon>
        <taxon>Pseudomonadota</taxon>
        <taxon>Alphaproteobacteria</taxon>
        <taxon>Sphingomonadales</taxon>
        <taxon>Sphingomonadaceae</taxon>
        <taxon>Sphingomonas</taxon>
    </lineage>
</organism>
<feature type="domain" description="Terminase large subunit-like endonuclease" evidence="2">
    <location>
        <begin position="277"/>
        <end position="484"/>
    </location>
</feature>
<dbReference type="Pfam" id="PF20441">
    <property type="entry name" value="TerL_nuclease"/>
    <property type="match status" value="1"/>
</dbReference>
<comment type="caution">
    <text evidence="3">The sequence shown here is derived from an EMBL/GenBank/DDBJ whole genome shotgun (WGS) entry which is preliminary data.</text>
</comment>
<dbReference type="PANTHER" id="PTHR41287:SF1">
    <property type="entry name" value="PROTEIN YMFN"/>
    <property type="match status" value="1"/>
</dbReference>
<dbReference type="Proteomes" id="UP000546701">
    <property type="component" value="Unassembled WGS sequence"/>
</dbReference>
<feature type="domain" description="Terminase large subunit-like ATPase" evidence="1">
    <location>
        <begin position="84"/>
        <end position="254"/>
    </location>
</feature>
<dbReference type="EMBL" id="JACIJR010000002">
    <property type="protein sequence ID" value="MBB5728279.1"/>
    <property type="molecule type" value="Genomic_DNA"/>
</dbReference>
<proteinExistence type="predicted"/>